<dbReference type="InterPro" id="IPR005074">
    <property type="entry name" value="Peptidase_C39"/>
</dbReference>
<dbReference type="PROSITE" id="PS50893">
    <property type="entry name" value="ABC_TRANSPORTER_2"/>
    <property type="match status" value="1"/>
</dbReference>
<evidence type="ECO:0000256" key="8">
    <source>
        <dbReference type="ARBA" id="ARBA00022989"/>
    </source>
</evidence>
<accession>A0A450TXJ9</accession>
<dbReference type="PROSITE" id="PS50990">
    <property type="entry name" value="PEPTIDASE_C39"/>
    <property type="match status" value="1"/>
</dbReference>
<evidence type="ECO:0000256" key="2">
    <source>
        <dbReference type="ARBA" id="ARBA00022448"/>
    </source>
</evidence>
<dbReference type="PANTHER" id="PTHR43394">
    <property type="entry name" value="ATP-DEPENDENT PERMEASE MDL1, MITOCHONDRIAL"/>
    <property type="match status" value="1"/>
</dbReference>
<dbReference type="InterPro" id="IPR003593">
    <property type="entry name" value="AAA+_ATPase"/>
</dbReference>
<keyword evidence="4 10" id="KW-0812">Transmembrane</keyword>
<evidence type="ECO:0000259" key="11">
    <source>
        <dbReference type="PROSITE" id="PS50893"/>
    </source>
</evidence>
<name>A0A450TXJ9_9GAMM</name>
<dbReference type="InterPro" id="IPR003439">
    <property type="entry name" value="ABC_transporter-like_ATP-bd"/>
</dbReference>
<dbReference type="PANTHER" id="PTHR43394:SF1">
    <property type="entry name" value="ATP-BINDING CASSETTE SUB-FAMILY B MEMBER 10, MITOCHONDRIAL"/>
    <property type="match status" value="1"/>
</dbReference>
<evidence type="ECO:0000256" key="6">
    <source>
        <dbReference type="ARBA" id="ARBA00022801"/>
    </source>
</evidence>
<evidence type="ECO:0000259" key="12">
    <source>
        <dbReference type="PROSITE" id="PS50929"/>
    </source>
</evidence>
<evidence type="ECO:0000256" key="4">
    <source>
        <dbReference type="ARBA" id="ARBA00022692"/>
    </source>
</evidence>
<feature type="transmembrane region" description="Helical" evidence="10">
    <location>
        <begin position="203"/>
        <end position="220"/>
    </location>
</feature>
<proteinExistence type="predicted"/>
<evidence type="ECO:0000256" key="9">
    <source>
        <dbReference type="ARBA" id="ARBA00023136"/>
    </source>
</evidence>
<keyword evidence="9 10" id="KW-0472">Membrane</keyword>
<protein>
    <submittedName>
        <fullName evidence="14">ATP-binding cassette, subfamily B</fullName>
    </submittedName>
</protein>
<keyword evidence="5" id="KW-0547">Nucleotide-binding</keyword>
<dbReference type="Gene3D" id="1.20.1560.10">
    <property type="entry name" value="ABC transporter type 1, transmembrane domain"/>
    <property type="match status" value="1"/>
</dbReference>
<dbReference type="Gene3D" id="3.40.50.300">
    <property type="entry name" value="P-loop containing nucleotide triphosphate hydrolases"/>
    <property type="match status" value="1"/>
</dbReference>
<dbReference type="CDD" id="cd18783">
    <property type="entry name" value="ABC_6TM_PrtD_LapB_HlyB_like"/>
    <property type="match status" value="1"/>
</dbReference>
<dbReference type="InterPro" id="IPR036640">
    <property type="entry name" value="ABC1_TM_sf"/>
</dbReference>
<feature type="transmembrane region" description="Helical" evidence="10">
    <location>
        <begin position="165"/>
        <end position="191"/>
    </location>
</feature>
<dbReference type="Pfam" id="PF03412">
    <property type="entry name" value="Peptidase_C39"/>
    <property type="match status" value="1"/>
</dbReference>
<dbReference type="InterPro" id="IPR011527">
    <property type="entry name" value="ABC1_TM_dom"/>
</dbReference>
<dbReference type="InterPro" id="IPR017871">
    <property type="entry name" value="ABC_transporter-like_CS"/>
</dbReference>
<feature type="transmembrane region" description="Helical" evidence="10">
    <location>
        <begin position="281"/>
        <end position="301"/>
    </location>
</feature>
<evidence type="ECO:0000256" key="3">
    <source>
        <dbReference type="ARBA" id="ARBA00022475"/>
    </source>
</evidence>
<feature type="transmembrane region" description="Helical" evidence="10">
    <location>
        <begin position="307"/>
        <end position="327"/>
    </location>
</feature>
<evidence type="ECO:0000259" key="13">
    <source>
        <dbReference type="PROSITE" id="PS50990"/>
    </source>
</evidence>
<evidence type="ECO:0000256" key="1">
    <source>
        <dbReference type="ARBA" id="ARBA00004651"/>
    </source>
</evidence>
<evidence type="ECO:0000256" key="10">
    <source>
        <dbReference type="SAM" id="Phobius"/>
    </source>
</evidence>
<reference evidence="14" key="1">
    <citation type="submission" date="2019-02" db="EMBL/GenBank/DDBJ databases">
        <authorList>
            <person name="Gruber-Vodicka R. H."/>
            <person name="Seah K. B. B."/>
        </authorList>
    </citation>
    <scope>NUCLEOTIDE SEQUENCE</scope>
    <source>
        <strain evidence="14">BECK_BZ131</strain>
    </source>
</reference>
<comment type="subcellular location">
    <subcellularLocation>
        <location evidence="1">Cell membrane</location>
        <topology evidence="1">Multi-pass membrane protein</topology>
    </subcellularLocation>
</comment>
<dbReference type="Pfam" id="PF00664">
    <property type="entry name" value="ABC_membrane"/>
    <property type="match status" value="1"/>
</dbReference>
<keyword evidence="2" id="KW-0813">Transport</keyword>
<feature type="domain" description="Peptidase C39" evidence="13">
    <location>
        <begin position="2"/>
        <end position="137"/>
    </location>
</feature>
<organism evidence="14">
    <name type="scientific">Candidatus Kentrum sp. FW</name>
    <dbReference type="NCBI Taxonomy" id="2126338"/>
    <lineage>
        <taxon>Bacteria</taxon>
        <taxon>Pseudomonadati</taxon>
        <taxon>Pseudomonadota</taxon>
        <taxon>Gammaproteobacteria</taxon>
        <taxon>Candidatus Kentrum</taxon>
    </lineage>
</organism>
<gene>
    <name evidence="14" type="ORF">BECKFW1821C_GA0114237_10562</name>
</gene>
<dbReference type="AlphaFoldDB" id="A0A450TXJ9"/>
<dbReference type="PROSITE" id="PS00211">
    <property type="entry name" value="ABC_TRANSPORTER_1"/>
    <property type="match status" value="1"/>
</dbReference>
<evidence type="ECO:0000256" key="7">
    <source>
        <dbReference type="ARBA" id="ARBA00022840"/>
    </source>
</evidence>
<dbReference type="GO" id="GO:0006508">
    <property type="term" value="P:proteolysis"/>
    <property type="evidence" value="ECO:0007669"/>
    <property type="project" value="InterPro"/>
</dbReference>
<dbReference type="FunFam" id="3.40.50.300:FF:000221">
    <property type="entry name" value="Multidrug ABC transporter ATP-binding protein"/>
    <property type="match status" value="1"/>
</dbReference>
<dbReference type="EMBL" id="CAADFE010000056">
    <property type="protein sequence ID" value="VFJ73944.1"/>
    <property type="molecule type" value="Genomic_DNA"/>
</dbReference>
<dbReference type="InterPro" id="IPR027417">
    <property type="entry name" value="P-loop_NTPase"/>
</dbReference>
<keyword evidence="7 14" id="KW-0067">ATP-binding</keyword>
<dbReference type="SUPFAM" id="SSF90123">
    <property type="entry name" value="ABC transporter transmembrane region"/>
    <property type="match status" value="1"/>
</dbReference>
<dbReference type="InterPro" id="IPR039421">
    <property type="entry name" value="Type_1_exporter"/>
</dbReference>
<dbReference type="GO" id="GO:0016887">
    <property type="term" value="F:ATP hydrolysis activity"/>
    <property type="evidence" value="ECO:0007669"/>
    <property type="project" value="InterPro"/>
</dbReference>
<dbReference type="SMART" id="SM00382">
    <property type="entry name" value="AAA"/>
    <property type="match status" value="1"/>
</dbReference>
<dbReference type="GO" id="GO:0008233">
    <property type="term" value="F:peptidase activity"/>
    <property type="evidence" value="ECO:0007669"/>
    <property type="project" value="InterPro"/>
</dbReference>
<dbReference type="PROSITE" id="PS50929">
    <property type="entry name" value="ABC_TM1F"/>
    <property type="match status" value="1"/>
</dbReference>
<dbReference type="Gene3D" id="3.90.70.10">
    <property type="entry name" value="Cysteine proteinases"/>
    <property type="match status" value="1"/>
</dbReference>
<dbReference type="GO" id="GO:0005886">
    <property type="term" value="C:plasma membrane"/>
    <property type="evidence" value="ECO:0007669"/>
    <property type="project" value="UniProtKB-SubCell"/>
</dbReference>
<evidence type="ECO:0000256" key="5">
    <source>
        <dbReference type="ARBA" id="ARBA00022741"/>
    </source>
</evidence>
<dbReference type="GO" id="GO:0015421">
    <property type="term" value="F:ABC-type oligopeptide transporter activity"/>
    <property type="evidence" value="ECO:0007669"/>
    <property type="project" value="TreeGrafter"/>
</dbReference>
<dbReference type="SUPFAM" id="SSF52540">
    <property type="entry name" value="P-loop containing nucleoside triphosphate hydrolases"/>
    <property type="match status" value="1"/>
</dbReference>
<dbReference type="GO" id="GO:0005524">
    <property type="term" value="F:ATP binding"/>
    <property type="evidence" value="ECO:0007669"/>
    <property type="project" value="UniProtKB-KW"/>
</dbReference>
<feature type="domain" description="ABC transporter" evidence="11">
    <location>
        <begin position="481"/>
        <end position="716"/>
    </location>
</feature>
<keyword evidence="6" id="KW-0378">Hydrolase</keyword>
<keyword evidence="8 10" id="KW-1133">Transmembrane helix</keyword>
<feature type="domain" description="ABC transmembrane type-1" evidence="12">
    <location>
        <begin position="169"/>
        <end position="448"/>
    </location>
</feature>
<dbReference type="Pfam" id="PF00005">
    <property type="entry name" value="ABC_tran"/>
    <property type="match status" value="1"/>
</dbReference>
<keyword evidence="3" id="KW-1003">Cell membrane</keyword>
<evidence type="ECO:0000313" key="14">
    <source>
        <dbReference type="EMBL" id="VFJ73944.1"/>
    </source>
</evidence>
<sequence length="722" mass="80631">MENTKPRHTALQCLSLVARHHGIQAGVEKLIHEYSLEEQEPDRDRLLRIAREIGLKASFTRIKWQRFGEMGQAWPAIALLNNGNYVIVVDARRTEDGAVDRIAVFDPLANRRQGPSDFLFLSREQFELAWTGELLLLKREYSVADEKQPFGFRWFIPEILRQKRLFVDVAVAALFIYLIALATPLFFQIVIDKVLVNQAEQTLKVLGIGIVIALAFDAVLDFMRNFLLLHATSKIDIRVAGRTFSHLLKLPVPFFDRISAGVLTKHMQQTAVIREFLTGRLFLTLLDSLALFVFIPVLFFYSVKLTFVVLTFAGVIALVIGVLIPPFRRRLQALYQAEGERQALLVESIHGMSTVKALAMEPVLRKNWENRAAQAVSMQYRVGKISITAQSFSKLLEKLMTVAIIWVGAQAVFTNEMTVGALIAFQMVAGRVSGPLVQIVSLIHSYQEAALSVQMLGSVMNQPEERAGVAGGLQPHLAGEIEFERVTFHYAPDAPPALHNISFRIPAGKVVGIVGRSGSGKTTLTRILQGLYTPSPGIIRIDGYDLRELDLNWLRQSMGVVLQENFLFRGTIRDNISMAKTSATLDEIVEAARMAGADEFIQKTKKSYETVLEEGGTNLSGGQKQRLAIARALLTNPRILILDEATSALDPESEQIIRRNLKVIARGRTVIIISHRLSTLVESDAILVIDQGDMVDMGKHDQLLANCEIYRTLWEQQTGTNS</sequence>